<keyword evidence="2" id="KW-1185">Reference proteome</keyword>
<gene>
    <name evidence="1" type="ORF">NM688_g1809</name>
</gene>
<organism evidence="1 2">
    <name type="scientific">Phlebia brevispora</name>
    <dbReference type="NCBI Taxonomy" id="194682"/>
    <lineage>
        <taxon>Eukaryota</taxon>
        <taxon>Fungi</taxon>
        <taxon>Dikarya</taxon>
        <taxon>Basidiomycota</taxon>
        <taxon>Agaricomycotina</taxon>
        <taxon>Agaricomycetes</taxon>
        <taxon>Polyporales</taxon>
        <taxon>Meruliaceae</taxon>
        <taxon>Phlebia</taxon>
    </lineage>
</organism>
<dbReference type="EMBL" id="JANHOG010000208">
    <property type="protein sequence ID" value="KAJ3556819.1"/>
    <property type="molecule type" value="Genomic_DNA"/>
</dbReference>
<accession>A0ACC1TAR1</accession>
<sequence length="3579" mass="405828">MDKSQVTTAADLESRAARITDPGIDLKTRLISASELRDRIDGNKDAEAIRVLPHMIPVLLDCLRNGESSFQKDSLEFNFRRTLLEILHRIAVVEVRRDQVAAFISSMLQLLRTDNEEDGVLCCKIIIDLVRTYRSFNEELLKQFLQVLSEAFNNVPLLVQETLSEDSPVLDPNVALPSIRSFKVLSELAMVMVHLVQFMRQLVQPMLLETVEPHFLVLTLESPAQKKAREDYEAMGGHWSGMAPTIKNPGAYSDFIHAQVKVLSFLAYFLRGNTDQYDAQLERLLLNVLRMLQDCPASAVAARKDIMMVFRHMVTVPQRRVLAPHLNKLLDERVVLGSSLSAQETVRASSFAFIADLMHHLRADLTTEQIQMLCTVALRYMHNPFLANQTTVLASKITFQMIEAIISKFSQQDASRLIRTVLDSFIDKLESMVLVLGEVIGKYSKPPSTDSSFDDFALIEKARPMAGATYAVERPEELVIEDGAEYRGIFKTLLHAFRALLAALKKCPEAPIPDGTVISRLFEGCIRCISLFDGEGRDVADAIETLANIMVETNLHVFQEVWTMKMEFMFEMARKQPFLMNITQYLFTRETTSPTLVAIVLHFLLDRLDQLGEYDDQTAAVAIKCFKLVFGAVAVYPAVNEQILATHLGKLIMDCFPLAAKATTPTHYFHLLRALFRAIGGGGGRFELLYKEVLPLLPEMLECLSRQLRASEGATQHLVVELCLTVPLRLTHLLPHLVYLMQPLALALRGNPELVSQGLRTLELCIDNLTPDFLDPQLNTVLRELMEALHSHLRPLPANHHHAHTTIRILGKLGGRNRKLLERDPSLDYRSHSDSAKVRLLFSGMAGTMDLRPLASLAFRTLNSGKAGIPYRTHAYQYLEACAVLLLAEGVKGRDRSEIFIICLEGIFDAIHIPELQEGAEDFVRTLSRYVFLTEIRRIASRDTVSRRFPGPLFACYLDALPHGLARKDSEEATRAQELIASLIKELVNISPEIPPNEIKSTLYQIALRFSSLCLEDSWARKNAGCSGIKIMTQLSDLGIRWISDRVVDLVRTLLHVLKDMPYDLPDEVSLVTDVLSRVLQVSYQDIQSAGENHMVAKATLLSLIGIFFAELSGQNPVVRRAAQSCIKLLSELTGRSISELLMPHRERMLTAIYTKPLRALPFSVQIGMIESVRYCLSLDPPLPELNDELLRLLHEALALADADDTALIGRNNPRQASIEITKLRVACIKLLTASMPLTDFFSKQHQTRQRVTSCYFKSLYSPTPEVKQVAHEGLRMVLTHQARLPKELLQTGLRPILMNLADPKRLSIPGLEGLARLLELLTNYFKVEIGHKLLDHFRFVADPQMLQASSRLPLTENEGITKLVRLANIFHLLPSAANIFLENLVNAIAQTEAQMHFSSQSPFSEPLAKYLDRYPIEAIDFFMRHLQFPRHVRTLRSILQANLAPSLLKELVSRTDYIVSKCLSGRDAVLVMPGLQLCSDITQFDPSWLTSDDRVLPAIVNLWRVEPTGGVNATAAQNDTNQRYTLMLRIFMRALENSPRVDLLFEIVAVFARDLQMELIPISQFLYRHVALNPSLIYRRNVLIRFLTWFEDSSQPWSHKTHALRYIITPTLLVHASRGTSEGLLDSDIVHWFHLHIWTPMLESAGFADTDDTFKVELLHFTAVVIHQYPTLLVDVKKDLIKLAYQWINAEDPLVKHTAYLLAARFFEAFEGSPPKFILPIWTGLLNRPHSESKSIIKQALDILAPVLERSQASEVGYPPQWAKTTRRLLAEEAGGWSQVGLIYALMVRHPSLFYPVRALFIPHVVSNLSKLGIAGPSAPNAESRIMSLDILQVIFDWEQKATGGQTDSISSPAWVTPLHLRESMVSYLLRLACNVTETPSRNVVLPRALALLRTFVGPSGWTDVTVKLNFFSRALQQVSVDVAIEFMWLTFFGPQNDLNTEANLAQAQNSAKVVQVVAAEKLDAWYTANADQLTQLVRKGIMSDDAALQDALFPIFDRLIRVLPAPKEEEDAQGEVADFFAFVNHSISESLKNSTNLRGALLMLKSLVQVSPERIQSFAPAVIKLLQGKVKDHLQSSPGANGYEPLVRLLIAILEICQISVTELGEHRKQLVSLLSLLVEKSKSGTLCRYLLEMAREWSLHRRDGYPTMKEQAALLQKMIFFEKRGERGEPLFQSYLELIYEIYTEPTLRRSDLTTRLEQQFLLGCRASDVTLREKFVDLLDVSVPRALFSRLSYILGVQNWEALSDHNWIYLALHLLLGSVDGDVLLTPDRKVSLDASPVNVPFTLGKSSGLVRPTQRMLYLDPQAAHDAWVSIFPTVWAHLTRKEQVDITHHMITLLAKDYHISQAELRPNVIQTLLTGIYACTPPMTLPPHLVKYLAKNYGAWHVAMQILEDSVDYVRDDELIVRDTVYDALAEIYAELAEEDLFYGLWRRRSLYSETNLAIAFEQCGMWELASTMYESAQGKARAGVIPFSEPEYCLWEDHWILAAEKLQHWDTLYELGRSENNHELMLESAWRIKDWAENCEALEEQVSTLPEAATPRRRVYEAFIALLKVPGAVDKNTEFTRILEDAMQLSLRKWVSLPQHLSPAHVPLLQHFQQFVELQEAVQIFGSLSSTTAQNLEKKSSDLKMVLQAWRERLPDLCDDISIWSDLVAWRQNVFNAINKAYIPLIQNTNQGGATTGTTNTFGYRGYHETAWIINRFAHVARKHDLLDVCFTSLNKIYTLPNIEISEAFLKLREQARCHYQKPGDLQAGLEVINNTNLMYFSTNQKAEFYTLKGMFYAKFNRFEEANQAFSQAVQLDMQQAKAWAAWGKFNDRQFKEDPNDMNHAASAVSCYLQAAGLYKNRKSRPLLTRVLWLLSIDDAHYTIARAFDTYKGDAAFWYWITLIPQLCLSISQREVKQARYILLNLAKLYPQALFFQLRTVKEDMAAVKRQAAHIASQRAAAMAQAQAQSAANGHTDTAHAPTDNHVDGSDVKPHPPTEDAANHAQPSPGVAMNGTPGADNRLSVPPDMRGSNSASPNPNFPARSAFDHIEEVGQILKTAFPLLIMSLETIVDQILQRFKATPEEEIYRLVCMLLQDAIQQYVYRMGNVDDDGSLSAATKHQLVRLAPNLTGSARKDYDDDFLKGNPSLSEYIKRLQQWREKYERHLDGRPRLQSLELLSHYLTDFQHGKFDEIEVPGQYTEDKDSNQTFVRIQKFGPKFENCRGQGYCFRRFTVYGHDNSRTSFAVQLPSYKHCRREERVAQLFRTFNGVLHRKKESHRRNLHFHLPIAVPCGPSMRILQNDSSYVTLADIYEQYCDEVGIMREDPIFLIGEKCKAALRDFKNTHGRMTSRGEFINLKKELVDEVRQKLIPDDVLTKYMIRTMEGPSELWRMRKQFTLQLAAVSFMSYVFCITSRLPGRFHLSRSTGNIAMSEMLPTQSQQAPVLASLDVVPFRYTYNLQKFVGPVFMEGVLAPSIMAIARCLTEPEYDLEQNLCLFARDETMTWLHSRGKSWTFDLSFRVLVSDMIKSVVDRAEAMACKQEREKITGNPQFIQNQNVMPVLQTVINLISDATNPMLLMKMGELYVPWF</sequence>
<protein>
    <submittedName>
        <fullName evidence="1">Uncharacterized protein</fullName>
    </submittedName>
</protein>
<comment type="caution">
    <text evidence="1">The sequence shown here is derived from an EMBL/GenBank/DDBJ whole genome shotgun (WGS) entry which is preliminary data.</text>
</comment>
<proteinExistence type="predicted"/>
<dbReference type="Proteomes" id="UP001148662">
    <property type="component" value="Unassembled WGS sequence"/>
</dbReference>
<evidence type="ECO:0000313" key="2">
    <source>
        <dbReference type="Proteomes" id="UP001148662"/>
    </source>
</evidence>
<evidence type="ECO:0000313" key="1">
    <source>
        <dbReference type="EMBL" id="KAJ3556819.1"/>
    </source>
</evidence>
<reference evidence="1" key="1">
    <citation type="submission" date="2022-07" db="EMBL/GenBank/DDBJ databases">
        <title>Genome Sequence of Phlebia brevispora.</title>
        <authorList>
            <person name="Buettner E."/>
        </authorList>
    </citation>
    <scope>NUCLEOTIDE SEQUENCE</scope>
    <source>
        <strain evidence="1">MPL23</strain>
    </source>
</reference>
<name>A0ACC1TAR1_9APHY</name>